<evidence type="ECO:0000256" key="3">
    <source>
        <dbReference type="ARBA" id="ARBA00022603"/>
    </source>
</evidence>
<dbReference type="InterPro" id="IPR012797">
    <property type="entry name" value="CobF"/>
</dbReference>
<dbReference type="SUPFAM" id="SSF53790">
    <property type="entry name" value="Tetrapyrrole methylase"/>
    <property type="match status" value="1"/>
</dbReference>
<dbReference type="HOGENOM" id="CLU_098653_0_0_5"/>
<comment type="catalytic activity">
    <reaction evidence="6">
        <text>precorrin-5 + S-adenosyl-L-methionine + H2O = precorrin-6A + acetate + S-adenosyl-L-homocysteine + 2 H(+)</text>
        <dbReference type="Rhea" id="RHEA:18261"/>
        <dbReference type="ChEBI" id="CHEBI:15377"/>
        <dbReference type="ChEBI" id="CHEBI:15378"/>
        <dbReference type="ChEBI" id="CHEBI:30089"/>
        <dbReference type="ChEBI" id="CHEBI:57856"/>
        <dbReference type="ChEBI" id="CHEBI:59789"/>
        <dbReference type="ChEBI" id="CHEBI:77871"/>
        <dbReference type="ChEBI" id="CHEBI:77872"/>
        <dbReference type="EC" id="2.1.1.152"/>
    </reaction>
</comment>
<dbReference type="Proteomes" id="UP000019849">
    <property type="component" value="Unassembled WGS sequence"/>
</dbReference>
<evidence type="ECO:0000256" key="6">
    <source>
        <dbReference type="PIRNR" id="PIRNR036525"/>
    </source>
</evidence>
<protein>
    <recommendedName>
        <fullName evidence="6">Precorrin-6A synthase [deacetylating]</fullName>
        <ecNumber evidence="6">2.1.1.152</ecNumber>
    </recommendedName>
</protein>
<dbReference type="GO" id="GO:0009236">
    <property type="term" value="P:cobalamin biosynthetic process"/>
    <property type="evidence" value="ECO:0007669"/>
    <property type="project" value="UniProtKB-KW"/>
</dbReference>
<dbReference type="eggNOG" id="COG2243">
    <property type="taxonomic scope" value="Bacteria"/>
</dbReference>
<dbReference type="Proteomes" id="UP000294958">
    <property type="component" value="Unassembled WGS sequence"/>
</dbReference>
<dbReference type="EMBL" id="JENY01000004">
    <property type="protein sequence ID" value="EXL09970.1"/>
    <property type="molecule type" value="Genomic_DNA"/>
</dbReference>
<dbReference type="EMBL" id="SNZF01000001">
    <property type="protein sequence ID" value="TDR37998.1"/>
    <property type="molecule type" value="Genomic_DNA"/>
</dbReference>
<dbReference type="Pfam" id="PF00590">
    <property type="entry name" value="TP_methylase"/>
    <property type="match status" value="1"/>
</dbReference>
<dbReference type="GO" id="GO:0032259">
    <property type="term" value="P:methylation"/>
    <property type="evidence" value="ECO:0007669"/>
    <property type="project" value="UniProtKB-KW"/>
</dbReference>
<evidence type="ECO:0000256" key="1">
    <source>
        <dbReference type="ARBA" id="ARBA00004953"/>
    </source>
</evidence>
<keyword evidence="11" id="KW-1185">Reference proteome</keyword>
<evidence type="ECO:0000256" key="4">
    <source>
        <dbReference type="ARBA" id="ARBA00022679"/>
    </source>
</evidence>
<comment type="pathway">
    <text evidence="1">Cofactor biosynthesis; adenosylcobalamin biosynthesis.</text>
</comment>
<keyword evidence="2" id="KW-0169">Cobalamin biosynthesis</keyword>
<keyword evidence="3 6" id="KW-0489">Methyltransferase</keyword>
<evidence type="ECO:0000313" key="11">
    <source>
        <dbReference type="Proteomes" id="UP000294958"/>
    </source>
</evidence>
<dbReference type="InterPro" id="IPR035996">
    <property type="entry name" value="4pyrrol_Methylase_sf"/>
</dbReference>
<comment type="function">
    <text evidence="6">Catalyzes the methylation of C-1 in precorrin-5 and the subsequent extrusion of acetic acid from the resulting intermediate to form cobalt-precorrin-6A.</text>
</comment>
<dbReference type="PIRSF" id="PIRSF036525">
    <property type="entry name" value="CobF"/>
    <property type="match status" value="1"/>
</dbReference>
<dbReference type="PANTHER" id="PTHR43467">
    <property type="entry name" value="COBALT-PRECORRIN-2 C(20)-METHYLTRANSFERASE"/>
    <property type="match status" value="1"/>
</dbReference>
<dbReference type="Gene3D" id="3.40.1010.10">
    <property type="entry name" value="Cobalt-precorrin-4 Transmethylase, Domain 1"/>
    <property type="match status" value="1"/>
</dbReference>
<evidence type="ECO:0000259" key="7">
    <source>
        <dbReference type="Pfam" id="PF00590"/>
    </source>
</evidence>
<accession>A0A011VNP1</accession>
<dbReference type="PATRIC" id="fig|69279.3.peg.941"/>
<dbReference type="PANTHER" id="PTHR43467:SF1">
    <property type="entry name" value="PRECORRIN-6A SYNTHASE [DEACETYLATING]"/>
    <property type="match status" value="1"/>
</dbReference>
<sequence>MRTLLVIGIGAGNPEHMTVQAIAALNRADVLFVPDKGVEKSDLSGLRHEICDRFVTNPASRRVGFDVPKRAAPSSSSYRSTVDDWHEDIAGIYEALIVSELAEDGCGAFLVWGDPMLYDSALRILERVRNRGKVDFAVKVVPGITAIQSLCASHKMALNRIGDPVLITTGRRLDAEGMPDNAGTVVVMLDGNCAFRNLKDKDVTIHWGAYLGTPDEIIVTGRLGEVEDRIVAIRAEARAARGWIMDTYLLRKPGEPEERDSGASAATTRSHI</sequence>
<gene>
    <name evidence="8" type="ORF">BG36_18595</name>
    <name evidence="9" type="ORF">DES43_10163</name>
</gene>
<dbReference type="NCBIfam" id="TIGR02434">
    <property type="entry name" value="CobF"/>
    <property type="match status" value="1"/>
</dbReference>
<evidence type="ECO:0000313" key="8">
    <source>
        <dbReference type="EMBL" id="EXL09970.1"/>
    </source>
</evidence>
<dbReference type="RefSeq" id="WP_051520403.1">
    <property type="nucleotide sequence ID" value="NZ_KK073879.1"/>
</dbReference>
<dbReference type="STRING" id="69279.BG36_18595"/>
<proteinExistence type="predicted"/>
<evidence type="ECO:0000256" key="5">
    <source>
        <dbReference type="ARBA" id="ARBA00022691"/>
    </source>
</evidence>
<reference evidence="9 11" key="2">
    <citation type="submission" date="2019-03" db="EMBL/GenBank/DDBJ databases">
        <title>Genomic Encyclopedia of Type Strains, Phase IV (KMG-IV): sequencing the most valuable type-strain genomes for metagenomic binning, comparative biology and taxonomic classification.</title>
        <authorList>
            <person name="Goeker M."/>
        </authorList>
    </citation>
    <scope>NUCLEOTIDE SEQUENCE [LARGE SCALE GENOMIC DNA]</scope>
    <source>
        <strain evidence="9 11">DSM 11603</strain>
    </source>
</reference>
<dbReference type="CDD" id="cd11643">
    <property type="entry name" value="Precorrin-6A-synthase"/>
    <property type="match status" value="1"/>
</dbReference>
<name>A0A011VNP1_9HYPH</name>
<evidence type="ECO:0000256" key="2">
    <source>
        <dbReference type="ARBA" id="ARBA00022573"/>
    </source>
</evidence>
<comment type="caution">
    <text evidence="8">The sequence shown here is derived from an EMBL/GenBank/DDBJ whole genome shotgun (WGS) entry which is preliminary data.</text>
</comment>
<dbReference type="InterPro" id="IPR014776">
    <property type="entry name" value="4pyrrole_Mease_sub2"/>
</dbReference>
<dbReference type="EC" id="2.1.1.152" evidence="6"/>
<organism evidence="8 10">
    <name type="scientific">Aquamicrobium defluvii</name>
    <dbReference type="NCBI Taxonomy" id="69279"/>
    <lineage>
        <taxon>Bacteria</taxon>
        <taxon>Pseudomonadati</taxon>
        <taxon>Pseudomonadota</taxon>
        <taxon>Alphaproteobacteria</taxon>
        <taxon>Hyphomicrobiales</taxon>
        <taxon>Phyllobacteriaceae</taxon>
        <taxon>Aquamicrobium</taxon>
    </lineage>
</organism>
<evidence type="ECO:0000313" key="10">
    <source>
        <dbReference type="Proteomes" id="UP000019849"/>
    </source>
</evidence>
<dbReference type="OrthoDB" id="9787471at2"/>
<dbReference type="AlphaFoldDB" id="A0A011VNP1"/>
<reference evidence="8 10" key="1">
    <citation type="submission" date="2014-02" db="EMBL/GenBank/DDBJ databases">
        <title>Aquamicrobium defluvii Genome sequencing.</title>
        <authorList>
            <person name="Wang X."/>
        </authorList>
    </citation>
    <scope>NUCLEOTIDE SEQUENCE [LARGE SCALE GENOMIC DNA]</scope>
    <source>
        <strain evidence="8 10">W13Z1</strain>
    </source>
</reference>
<dbReference type="InterPro" id="IPR014777">
    <property type="entry name" value="4pyrrole_Mease_sub1"/>
</dbReference>
<dbReference type="Gene3D" id="3.30.950.10">
    <property type="entry name" value="Methyltransferase, Cobalt-precorrin-4 Transmethylase, Domain 2"/>
    <property type="match status" value="1"/>
</dbReference>
<feature type="domain" description="Tetrapyrrole methylase" evidence="7">
    <location>
        <begin position="4"/>
        <end position="226"/>
    </location>
</feature>
<evidence type="ECO:0000313" key="9">
    <source>
        <dbReference type="EMBL" id="TDR37998.1"/>
    </source>
</evidence>
<dbReference type="InterPro" id="IPR000878">
    <property type="entry name" value="4pyrrol_Mease"/>
</dbReference>
<keyword evidence="4 6" id="KW-0808">Transferase</keyword>
<dbReference type="GO" id="GO:0043819">
    <property type="term" value="F:precorrin-6A synthase (deacetylating) activity"/>
    <property type="evidence" value="ECO:0007669"/>
    <property type="project" value="UniProtKB-EC"/>
</dbReference>
<keyword evidence="5 6" id="KW-0949">S-adenosyl-L-methionine</keyword>